<feature type="domain" description="HTH gntR-type" evidence="4">
    <location>
        <begin position="6"/>
        <end position="73"/>
    </location>
</feature>
<keyword evidence="3" id="KW-0804">Transcription</keyword>
<dbReference type="SUPFAM" id="SSF48008">
    <property type="entry name" value="GntR ligand-binding domain-like"/>
    <property type="match status" value="1"/>
</dbReference>
<evidence type="ECO:0000313" key="6">
    <source>
        <dbReference type="Proteomes" id="UP001222118"/>
    </source>
</evidence>
<keyword evidence="1" id="KW-0805">Transcription regulation</keyword>
<dbReference type="PROSITE" id="PS50949">
    <property type="entry name" value="HTH_GNTR"/>
    <property type="match status" value="1"/>
</dbReference>
<evidence type="ECO:0000256" key="3">
    <source>
        <dbReference type="ARBA" id="ARBA00023163"/>
    </source>
</evidence>
<protein>
    <submittedName>
        <fullName evidence="5">GntR family transcriptional regulator</fullName>
    </submittedName>
</protein>
<dbReference type="PANTHER" id="PTHR43537:SF5">
    <property type="entry name" value="UXU OPERON TRANSCRIPTIONAL REGULATOR"/>
    <property type="match status" value="1"/>
</dbReference>
<evidence type="ECO:0000259" key="4">
    <source>
        <dbReference type="PROSITE" id="PS50949"/>
    </source>
</evidence>
<dbReference type="Proteomes" id="UP001222118">
    <property type="component" value="Chromosome"/>
</dbReference>
<dbReference type="CDD" id="cd07377">
    <property type="entry name" value="WHTH_GntR"/>
    <property type="match status" value="1"/>
</dbReference>
<gene>
    <name evidence="5" type="ORF">PSQ90_09245</name>
</gene>
<dbReference type="PANTHER" id="PTHR43537">
    <property type="entry name" value="TRANSCRIPTIONAL REGULATOR, GNTR FAMILY"/>
    <property type="match status" value="1"/>
</dbReference>
<evidence type="ECO:0000313" key="5">
    <source>
        <dbReference type="EMBL" id="WDR04522.1"/>
    </source>
</evidence>
<dbReference type="Gene3D" id="1.20.120.530">
    <property type="entry name" value="GntR ligand-binding domain-like"/>
    <property type="match status" value="1"/>
</dbReference>
<dbReference type="InterPro" id="IPR036388">
    <property type="entry name" value="WH-like_DNA-bd_sf"/>
</dbReference>
<evidence type="ECO:0000256" key="2">
    <source>
        <dbReference type="ARBA" id="ARBA00023125"/>
    </source>
</evidence>
<name>A0ABY7YTK4_9HYPH</name>
<dbReference type="InterPro" id="IPR008920">
    <property type="entry name" value="TF_FadR/GntR_C"/>
</dbReference>
<dbReference type="SMART" id="SM00345">
    <property type="entry name" value="HTH_GNTR"/>
    <property type="match status" value="1"/>
</dbReference>
<keyword evidence="2" id="KW-0238">DNA-binding</keyword>
<dbReference type="InterPro" id="IPR011711">
    <property type="entry name" value="GntR_C"/>
</dbReference>
<dbReference type="Gene3D" id="1.10.10.10">
    <property type="entry name" value="Winged helix-like DNA-binding domain superfamily/Winged helix DNA-binding domain"/>
    <property type="match status" value="1"/>
</dbReference>
<keyword evidence="6" id="KW-1185">Reference proteome</keyword>
<sequence>MGTRHMSQTERAVTELKRKIMSNELAPGSNHLEGELAALLGLSRTPVREAMLMLEAHGLVEVRPRHGMRVLPISAADMEEIYQILTELESLAAYDLAARRPAIEELAPMRQAVDDMEVALGSDDRVAWAEADNHFHEALVDLAGNRRLKSIVSTYSDQAHRARMITLHMRPKPSKSNEDHRALLKAIEAGDAETARQIHRNHRLRAKGLMLDLLRKHGFFHV</sequence>
<evidence type="ECO:0000256" key="1">
    <source>
        <dbReference type="ARBA" id="ARBA00023015"/>
    </source>
</evidence>
<organism evidence="5 6">
    <name type="scientific">Devosia rhodophyticola</name>
    <dbReference type="NCBI Taxonomy" id="3026423"/>
    <lineage>
        <taxon>Bacteria</taxon>
        <taxon>Pseudomonadati</taxon>
        <taxon>Pseudomonadota</taxon>
        <taxon>Alphaproteobacteria</taxon>
        <taxon>Hyphomicrobiales</taxon>
        <taxon>Devosiaceae</taxon>
        <taxon>Devosia</taxon>
    </lineage>
</organism>
<proteinExistence type="predicted"/>
<dbReference type="InterPro" id="IPR000524">
    <property type="entry name" value="Tscrpt_reg_HTH_GntR"/>
</dbReference>
<dbReference type="Pfam" id="PF07729">
    <property type="entry name" value="FCD"/>
    <property type="match status" value="1"/>
</dbReference>
<reference evidence="5 6" key="1">
    <citation type="submission" date="2023-02" db="EMBL/GenBank/DDBJ databases">
        <title>Devosia chondri sp. nov., isolated from the phycosphere of marine algae.</title>
        <authorList>
            <person name="Kim J.M."/>
            <person name="Lee J.K."/>
            <person name="Choi B.J."/>
            <person name="Bayburt H."/>
            <person name="Jeon C.O."/>
        </authorList>
    </citation>
    <scope>NUCLEOTIDE SEQUENCE [LARGE SCALE GENOMIC DNA]</scope>
    <source>
        <strain evidence="5 6">G2-5</strain>
    </source>
</reference>
<dbReference type="RefSeq" id="WP_282210043.1">
    <property type="nucleotide sequence ID" value="NZ_CP118247.1"/>
</dbReference>
<dbReference type="SMART" id="SM00895">
    <property type="entry name" value="FCD"/>
    <property type="match status" value="1"/>
</dbReference>
<dbReference type="Pfam" id="PF00392">
    <property type="entry name" value="GntR"/>
    <property type="match status" value="1"/>
</dbReference>
<dbReference type="EMBL" id="CP118247">
    <property type="protein sequence ID" value="WDR04522.1"/>
    <property type="molecule type" value="Genomic_DNA"/>
</dbReference>
<dbReference type="SUPFAM" id="SSF46785">
    <property type="entry name" value="Winged helix' DNA-binding domain"/>
    <property type="match status" value="1"/>
</dbReference>
<accession>A0ABY7YTK4</accession>
<dbReference type="InterPro" id="IPR036390">
    <property type="entry name" value="WH_DNA-bd_sf"/>
</dbReference>